<feature type="transmembrane region" description="Helical" evidence="5">
    <location>
        <begin position="12"/>
        <end position="29"/>
    </location>
</feature>
<name>A0A1M4UYP9_9BACT</name>
<feature type="transmembrane region" description="Helical" evidence="5">
    <location>
        <begin position="67"/>
        <end position="86"/>
    </location>
</feature>
<evidence type="ECO:0000256" key="4">
    <source>
        <dbReference type="ARBA" id="ARBA00023136"/>
    </source>
</evidence>
<dbReference type="GO" id="GO:0051119">
    <property type="term" value="F:sugar transmembrane transporter activity"/>
    <property type="evidence" value="ECO:0007669"/>
    <property type="project" value="InterPro"/>
</dbReference>
<dbReference type="InterPro" id="IPR006603">
    <property type="entry name" value="PQ-loop_rpt"/>
</dbReference>
<gene>
    <name evidence="6" type="ORF">SAMN05444008_10286</name>
</gene>
<sequence>MYNNTMESMEWIGIAAGVLTAVSMLPQLVKVIREKHVEDLSIAMLLVLIAGLALWVVYGFVRKDPPLIYTNIFSVAVNLALVFFRVKYSRKKVLG</sequence>
<accession>A0A1M4UYP9</accession>
<dbReference type="Proteomes" id="UP000184368">
    <property type="component" value="Unassembled WGS sequence"/>
</dbReference>
<feature type="transmembrane region" description="Helical" evidence="5">
    <location>
        <begin position="41"/>
        <end position="61"/>
    </location>
</feature>
<organism evidence="6 7">
    <name type="scientific">Cnuella takakiae</name>
    <dbReference type="NCBI Taxonomy" id="1302690"/>
    <lineage>
        <taxon>Bacteria</taxon>
        <taxon>Pseudomonadati</taxon>
        <taxon>Bacteroidota</taxon>
        <taxon>Chitinophagia</taxon>
        <taxon>Chitinophagales</taxon>
        <taxon>Chitinophagaceae</taxon>
        <taxon>Cnuella</taxon>
    </lineage>
</organism>
<evidence type="ECO:0000256" key="1">
    <source>
        <dbReference type="ARBA" id="ARBA00004141"/>
    </source>
</evidence>
<dbReference type="Pfam" id="PF04193">
    <property type="entry name" value="PQ-loop"/>
    <property type="match status" value="1"/>
</dbReference>
<evidence type="ECO:0000256" key="3">
    <source>
        <dbReference type="ARBA" id="ARBA00022989"/>
    </source>
</evidence>
<evidence type="ECO:0000256" key="5">
    <source>
        <dbReference type="SAM" id="Phobius"/>
    </source>
</evidence>
<proteinExistence type="predicted"/>
<dbReference type="RefSeq" id="WP_245798282.1">
    <property type="nucleotide sequence ID" value="NZ_FQUO01000002.1"/>
</dbReference>
<dbReference type="EMBL" id="FQUO01000002">
    <property type="protein sequence ID" value="SHE61802.1"/>
    <property type="molecule type" value="Genomic_DNA"/>
</dbReference>
<dbReference type="GO" id="GO:0016020">
    <property type="term" value="C:membrane"/>
    <property type="evidence" value="ECO:0007669"/>
    <property type="project" value="InterPro"/>
</dbReference>
<reference evidence="6 7" key="1">
    <citation type="submission" date="2016-11" db="EMBL/GenBank/DDBJ databases">
        <authorList>
            <person name="Jaros S."/>
            <person name="Januszkiewicz K."/>
            <person name="Wedrychowicz H."/>
        </authorList>
    </citation>
    <scope>NUCLEOTIDE SEQUENCE [LARGE SCALE GENOMIC DNA]</scope>
    <source>
        <strain evidence="6 7">DSM 26897</strain>
    </source>
</reference>
<dbReference type="Gene3D" id="1.20.1280.290">
    <property type="match status" value="1"/>
</dbReference>
<keyword evidence="7" id="KW-1185">Reference proteome</keyword>
<evidence type="ECO:0000313" key="6">
    <source>
        <dbReference type="EMBL" id="SHE61802.1"/>
    </source>
</evidence>
<dbReference type="STRING" id="1302690.BUE76_13270"/>
<protein>
    <submittedName>
        <fullName evidence="6">MtN3 and saliva related transmembrane protein</fullName>
    </submittedName>
</protein>
<evidence type="ECO:0000256" key="2">
    <source>
        <dbReference type="ARBA" id="ARBA00022692"/>
    </source>
</evidence>
<dbReference type="NCBIfam" id="NF037968">
    <property type="entry name" value="SemiSWEET_2"/>
    <property type="match status" value="1"/>
</dbReference>
<evidence type="ECO:0000313" key="7">
    <source>
        <dbReference type="Proteomes" id="UP000184368"/>
    </source>
</evidence>
<keyword evidence="3 5" id="KW-1133">Transmembrane helix</keyword>
<dbReference type="AlphaFoldDB" id="A0A1M4UYP9"/>
<comment type="subcellular location">
    <subcellularLocation>
        <location evidence="1">Membrane</location>
        <topology evidence="1">Multi-pass membrane protein</topology>
    </subcellularLocation>
</comment>
<keyword evidence="4 5" id="KW-0472">Membrane</keyword>
<dbReference type="InterPro" id="IPR047662">
    <property type="entry name" value="SemiSWEET"/>
</dbReference>
<keyword evidence="2 5" id="KW-0812">Transmembrane</keyword>